<gene>
    <name evidence="1" type="ORF">TM448A05302_0001</name>
</gene>
<dbReference type="EMBL" id="MT144520">
    <property type="protein sequence ID" value="QJA54583.1"/>
    <property type="molecule type" value="Genomic_DNA"/>
</dbReference>
<protein>
    <submittedName>
        <fullName evidence="1">Uncharacterized protein</fullName>
    </submittedName>
</protein>
<sequence>MVLGFKKQFVAKIRYNLEPITRETTDEIFERYTKDDFVMDKTRFWQAVNQLRIESNRLEKLVMPKDDYVAELEAAIKNTVKDYDHILNMNHYPQLEDFERWIRDLRESIHRPT</sequence>
<evidence type="ECO:0000313" key="1">
    <source>
        <dbReference type="EMBL" id="QJA54583.1"/>
    </source>
</evidence>
<accession>A0A6H2A319</accession>
<name>A0A6H2A319_9ZZZZ</name>
<organism evidence="1">
    <name type="scientific">viral metagenome</name>
    <dbReference type="NCBI Taxonomy" id="1070528"/>
    <lineage>
        <taxon>unclassified sequences</taxon>
        <taxon>metagenomes</taxon>
        <taxon>organismal metagenomes</taxon>
    </lineage>
</organism>
<dbReference type="AlphaFoldDB" id="A0A6H2A319"/>
<reference evidence="1" key="1">
    <citation type="submission" date="2020-03" db="EMBL/GenBank/DDBJ databases">
        <title>The deep terrestrial virosphere.</title>
        <authorList>
            <person name="Holmfeldt K."/>
            <person name="Nilsson E."/>
            <person name="Simone D."/>
            <person name="Lopez-Fernandez M."/>
            <person name="Wu X."/>
            <person name="de Brujin I."/>
            <person name="Lundin D."/>
            <person name="Andersson A."/>
            <person name="Bertilsson S."/>
            <person name="Dopson M."/>
        </authorList>
    </citation>
    <scope>NUCLEOTIDE SEQUENCE</scope>
    <source>
        <strain evidence="1">TM448A05302</strain>
    </source>
</reference>
<proteinExistence type="predicted"/>